<keyword evidence="2" id="KW-1185">Reference proteome</keyword>
<evidence type="ECO:0000313" key="1">
    <source>
        <dbReference type="EMBL" id="KAH6929611.1"/>
    </source>
</evidence>
<sequence length="153" mass="16983">MIDKAFLIEQLRPEYHIEMVRPPFLLWTPGHPGLPGNEAANAATRASLIRDVAPPCHETESGNTNLTSFRESLACCRASRRLYPDSTRCLEKADERLLRRLLPNTFVSPAVARHFLPEINGTCSTCQVFADTYHVVAVCPANPLPFPIPTSEA</sequence>
<evidence type="ECO:0000313" key="2">
    <source>
        <dbReference type="Proteomes" id="UP000821845"/>
    </source>
</evidence>
<dbReference type="EMBL" id="CM023485">
    <property type="protein sequence ID" value="KAH6929611.1"/>
    <property type="molecule type" value="Genomic_DNA"/>
</dbReference>
<organism evidence="1 2">
    <name type="scientific">Hyalomma asiaticum</name>
    <name type="common">Tick</name>
    <dbReference type="NCBI Taxonomy" id="266040"/>
    <lineage>
        <taxon>Eukaryota</taxon>
        <taxon>Metazoa</taxon>
        <taxon>Ecdysozoa</taxon>
        <taxon>Arthropoda</taxon>
        <taxon>Chelicerata</taxon>
        <taxon>Arachnida</taxon>
        <taxon>Acari</taxon>
        <taxon>Parasitiformes</taxon>
        <taxon>Ixodida</taxon>
        <taxon>Ixodoidea</taxon>
        <taxon>Ixodidae</taxon>
        <taxon>Hyalomminae</taxon>
        <taxon>Hyalomma</taxon>
    </lineage>
</organism>
<reference evidence="1" key="1">
    <citation type="submission" date="2020-05" db="EMBL/GenBank/DDBJ databases">
        <title>Large-scale comparative analyses of tick genomes elucidate their genetic diversity and vector capacities.</title>
        <authorList>
            <person name="Jia N."/>
            <person name="Wang J."/>
            <person name="Shi W."/>
            <person name="Du L."/>
            <person name="Sun Y."/>
            <person name="Zhan W."/>
            <person name="Jiang J."/>
            <person name="Wang Q."/>
            <person name="Zhang B."/>
            <person name="Ji P."/>
            <person name="Sakyi L.B."/>
            <person name="Cui X."/>
            <person name="Yuan T."/>
            <person name="Jiang B."/>
            <person name="Yang W."/>
            <person name="Lam T.T.-Y."/>
            <person name="Chang Q."/>
            <person name="Ding S."/>
            <person name="Wang X."/>
            <person name="Zhu J."/>
            <person name="Ruan X."/>
            <person name="Zhao L."/>
            <person name="Wei J."/>
            <person name="Que T."/>
            <person name="Du C."/>
            <person name="Cheng J."/>
            <person name="Dai P."/>
            <person name="Han X."/>
            <person name="Huang E."/>
            <person name="Gao Y."/>
            <person name="Liu J."/>
            <person name="Shao H."/>
            <person name="Ye R."/>
            <person name="Li L."/>
            <person name="Wei W."/>
            <person name="Wang X."/>
            <person name="Wang C."/>
            <person name="Yang T."/>
            <person name="Huo Q."/>
            <person name="Li W."/>
            <person name="Guo W."/>
            <person name="Chen H."/>
            <person name="Zhou L."/>
            <person name="Ni X."/>
            <person name="Tian J."/>
            <person name="Zhou Y."/>
            <person name="Sheng Y."/>
            <person name="Liu T."/>
            <person name="Pan Y."/>
            <person name="Xia L."/>
            <person name="Li J."/>
            <person name="Zhao F."/>
            <person name="Cao W."/>
        </authorList>
    </citation>
    <scope>NUCLEOTIDE SEQUENCE</scope>
    <source>
        <strain evidence="1">Hyas-2018</strain>
    </source>
</reference>
<comment type="caution">
    <text evidence="1">The sequence shown here is derived from an EMBL/GenBank/DDBJ whole genome shotgun (WGS) entry which is preliminary data.</text>
</comment>
<protein>
    <submittedName>
        <fullName evidence="1">Uncharacterized protein</fullName>
    </submittedName>
</protein>
<dbReference type="Proteomes" id="UP000821845">
    <property type="component" value="Chromosome 5"/>
</dbReference>
<name>A0ACB7S3W1_HYAAI</name>
<accession>A0ACB7S3W1</accession>
<gene>
    <name evidence="1" type="ORF">HPB50_003123</name>
</gene>
<proteinExistence type="predicted"/>